<dbReference type="VEuPathDB" id="FungiDB:CPAG_08142"/>
<reference evidence="2" key="2">
    <citation type="journal article" date="2009" name="Genome Res.">
        <title>Comparative genomic analyses of the human fungal pathogens Coccidioides and their relatives.</title>
        <authorList>
            <person name="Sharpton T.J."/>
            <person name="Stajich J.E."/>
            <person name="Rounsley S.D."/>
            <person name="Gardner M.J."/>
            <person name="Wortman J.R."/>
            <person name="Jordar V.S."/>
            <person name="Maiti R."/>
            <person name="Kodira C.D."/>
            <person name="Neafsey D.E."/>
            <person name="Zeng Q."/>
            <person name="Hung C.-Y."/>
            <person name="McMahan C."/>
            <person name="Muszewska A."/>
            <person name="Grynberg M."/>
            <person name="Mandel M.A."/>
            <person name="Kellner E.M."/>
            <person name="Barker B.M."/>
            <person name="Galgiani J.N."/>
            <person name="Orbach M.J."/>
            <person name="Kirkland T.N."/>
            <person name="Cole G.T."/>
            <person name="Henn M.R."/>
            <person name="Birren B.W."/>
            <person name="Taylor J.W."/>
        </authorList>
    </citation>
    <scope>NUCLEOTIDE SEQUENCE [LARGE SCALE GENOMIC DNA]</scope>
    <source>
        <strain evidence="2">RMSCC 3488</strain>
    </source>
</reference>
<protein>
    <submittedName>
        <fullName evidence="1">Uncharacterized protein</fullName>
    </submittedName>
</protein>
<reference evidence="1 2" key="1">
    <citation type="submission" date="2007-06" db="EMBL/GenBank/DDBJ databases">
        <title>The Genome Sequence of Coccidioides posadasii RMSCC_3488.</title>
        <authorList>
            <consortium name="Coccidioides Genome Resources Consortium"/>
            <consortium name="The Broad Institute Genome Sequencing Platform"/>
            <person name="Henn M.R."/>
            <person name="Sykes S."/>
            <person name="Young S."/>
            <person name="Jaffe D."/>
            <person name="Berlin A."/>
            <person name="Alvarez P."/>
            <person name="Butler J."/>
            <person name="Gnerre S."/>
            <person name="Grabherr M."/>
            <person name="Mauceli E."/>
            <person name="Brockman W."/>
            <person name="Kodira C."/>
            <person name="Alvarado L."/>
            <person name="Zeng Q."/>
            <person name="Crawford M."/>
            <person name="Antoine C."/>
            <person name="Devon K."/>
            <person name="Galgiani J."/>
            <person name="Orsborn K."/>
            <person name="Lewis M.L."/>
            <person name="Nusbaum C."/>
            <person name="Galagan J."/>
            <person name="Birren B."/>
        </authorList>
    </citation>
    <scope>NUCLEOTIDE SEQUENCE [LARGE SCALE GENOMIC DNA]</scope>
    <source>
        <strain evidence="1 2">RMSCC 3488</strain>
    </source>
</reference>
<gene>
    <name evidence="1" type="ORF">CPAG_08142</name>
</gene>
<dbReference type="AlphaFoldDB" id="A0A0J6FF85"/>
<reference evidence="2" key="3">
    <citation type="journal article" date="2010" name="Genome Res.">
        <title>Population genomic sequencing of Coccidioides fungi reveals recent hybridization and transposon control.</title>
        <authorList>
            <person name="Neafsey D.E."/>
            <person name="Barker B.M."/>
            <person name="Sharpton T.J."/>
            <person name="Stajich J.E."/>
            <person name="Park D.J."/>
            <person name="Whiston E."/>
            <person name="Hung C.-Y."/>
            <person name="McMahan C."/>
            <person name="White J."/>
            <person name="Sykes S."/>
            <person name="Heiman D."/>
            <person name="Young S."/>
            <person name="Zeng Q."/>
            <person name="Abouelleil A."/>
            <person name="Aftuck L."/>
            <person name="Bessette D."/>
            <person name="Brown A."/>
            <person name="FitzGerald M."/>
            <person name="Lui A."/>
            <person name="Macdonald J.P."/>
            <person name="Priest M."/>
            <person name="Orbach M.J."/>
            <person name="Galgiani J.N."/>
            <person name="Kirkland T.N."/>
            <person name="Cole G.T."/>
            <person name="Birren B.W."/>
            <person name="Henn M.R."/>
            <person name="Taylor J.W."/>
            <person name="Rounsley S.D."/>
        </authorList>
    </citation>
    <scope>NUCLEOTIDE SEQUENCE [LARGE SCALE GENOMIC DNA]</scope>
    <source>
        <strain evidence="2">RMSCC 3488</strain>
    </source>
</reference>
<dbReference type="EMBL" id="DS268113">
    <property type="protein sequence ID" value="KMM71841.1"/>
    <property type="molecule type" value="Genomic_DNA"/>
</dbReference>
<name>A0A0J6FF85_COCPO</name>
<evidence type="ECO:0000313" key="1">
    <source>
        <dbReference type="EMBL" id="KMM71841.1"/>
    </source>
</evidence>
<accession>A0A0J6FF85</accession>
<organism evidence="1 2">
    <name type="scientific">Coccidioides posadasii RMSCC 3488</name>
    <dbReference type="NCBI Taxonomy" id="454284"/>
    <lineage>
        <taxon>Eukaryota</taxon>
        <taxon>Fungi</taxon>
        <taxon>Dikarya</taxon>
        <taxon>Ascomycota</taxon>
        <taxon>Pezizomycotina</taxon>
        <taxon>Eurotiomycetes</taxon>
        <taxon>Eurotiomycetidae</taxon>
        <taxon>Onygenales</taxon>
        <taxon>Onygenaceae</taxon>
        <taxon>Coccidioides</taxon>
    </lineage>
</organism>
<sequence length="79" mass="8729">MVVFRHELNTRRNDKLARCEEMILAILKSKHSNKNAPYFPKGALAVCESGIQEDAWVSVQPPNVVPGPALQPPHIDLAA</sequence>
<evidence type="ECO:0000313" key="2">
    <source>
        <dbReference type="Proteomes" id="UP000054567"/>
    </source>
</evidence>
<proteinExistence type="predicted"/>
<dbReference type="Proteomes" id="UP000054567">
    <property type="component" value="Unassembled WGS sequence"/>
</dbReference>